<keyword evidence="3" id="KW-0507">mRNA processing</keyword>
<evidence type="ECO:0000256" key="6">
    <source>
        <dbReference type="ARBA" id="ARBA00023187"/>
    </source>
</evidence>
<evidence type="ECO:0000256" key="1">
    <source>
        <dbReference type="ARBA" id="ARBA00004123"/>
    </source>
</evidence>
<evidence type="ECO:0000256" key="7">
    <source>
        <dbReference type="ARBA" id="ARBA00023242"/>
    </source>
</evidence>
<dbReference type="AlphaFoldDB" id="A0A183HF05"/>
<proteinExistence type="inferred from homology"/>
<evidence type="ECO:0000313" key="10">
    <source>
        <dbReference type="Proteomes" id="UP000267606"/>
    </source>
</evidence>
<dbReference type="SUPFAM" id="SSF48371">
    <property type="entry name" value="ARM repeat"/>
    <property type="match status" value="1"/>
</dbReference>
<evidence type="ECO:0000313" key="11">
    <source>
        <dbReference type="WBParaSite" id="OFLC_0000606601-mRNA-1"/>
    </source>
</evidence>
<sequence>MRICFELLELLKAHKKSIRRAAINTFGYIAKVKLDFFIINMKINLNHLSSTRGPPPLMKIVGIVSGVHQGDLKLTILCVLQAIGPHDVLATLLNNLKVQERQLRVCTTVAIAIVAETCAPFTVLPAIMNEYRVPEINVQNGVLKALSFMFEYIGEMAKDYIYAVTPLLVDALMERDIVHRQIAMDAVAHLTLGVYGFGCEDALTHIFNYVWPNMLENSPHVIQRFVFACDAMRVSLGPIKVLQYCLQALWHPARKVREPIWKVIFFFLLL</sequence>
<name>A0A183HF05_9BILA</name>
<dbReference type="GO" id="GO:0000245">
    <property type="term" value="P:spliceosomal complex assembly"/>
    <property type="evidence" value="ECO:0007669"/>
    <property type="project" value="InterPro"/>
</dbReference>
<reference evidence="11" key="1">
    <citation type="submission" date="2016-06" db="UniProtKB">
        <authorList>
            <consortium name="WormBaseParasite"/>
        </authorList>
    </citation>
    <scope>IDENTIFICATION</scope>
</reference>
<gene>
    <name evidence="9" type="ORF">OFLC_LOCUS6069</name>
</gene>
<dbReference type="InterPro" id="IPR038737">
    <property type="entry name" value="SF3b_su1-like"/>
</dbReference>
<dbReference type="GO" id="GO:0005681">
    <property type="term" value="C:spliceosomal complex"/>
    <property type="evidence" value="ECO:0007669"/>
    <property type="project" value="UniProtKB-KW"/>
</dbReference>
<evidence type="ECO:0000259" key="8">
    <source>
        <dbReference type="Pfam" id="PF22646"/>
    </source>
</evidence>
<dbReference type="InterPro" id="IPR054573">
    <property type="entry name" value="PP2A/SF3B1-like_HEAT"/>
</dbReference>
<evidence type="ECO:0000313" key="9">
    <source>
        <dbReference type="EMBL" id="VDO45292.1"/>
    </source>
</evidence>
<dbReference type="GO" id="GO:0003729">
    <property type="term" value="F:mRNA binding"/>
    <property type="evidence" value="ECO:0007669"/>
    <property type="project" value="InterPro"/>
</dbReference>
<reference evidence="9 10" key="2">
    <citation type="submission" date="2018-11" db="EMBL/GenBank/DDBJ databases">
        <authorList>
            <consortium name="Pathogen Informatics"/>
        </authorList>
    </citation>
    <scope>NUCLEOTIDE SEQUENCE [LARGE SCALE GENOMIC DNA]</scope>
</reference>
<accession>A0A183HF05</accession>
<dbReference type="FunFam" id="1.25.10.10:FF:000504">
    <property type="entry name" value="Splicing factor 3B subunit 1, putative"/>
    <property type="match status" value="1"/>
</dbReference>
<keyword evidence="5" id="KW-0677">Repeat</keyword>
<organism evidence="11">
    <name type="scientific">Onchocerca flexuosa</name>
    <dbReference type="NCBI Taxonomy" id="387005"/>
    <lineage>
        <taxon>Eukaryota</taxon>
        <taxon>Metazoa</taxon>
        <taxon>Ecdysozoa</taxon>
        <taxon>Nematoda</taxon>
        <taxon>Chromadorea</taxon>
        <taxon>Rhabditida</taxon>
        <taxon>Spirurina</taxon>
        <taxon>Spiruromorpha</taxon>
        <taxon>Filarioidea</taxon>
        <taxon>Onchocercidae</taxon>
        <taxon>Onchocerca</taxon>
    </lineage>
</organism>
<dbReference type="InterPro" id="IPR016024">
    <property type="entry name" value="ARM-type_fold"/>
</dbReference>
<evidence type="ECO:0000256" key="4">
    <source>
        <dbReference type="ARBA" id="ARBA00022728"/>
    </source>
</evidence>
<dbReference type="InterPro" id="IPR011989">
    <property type="entry name" value="ARM-like"/>
</dbReference>
<dbReference type="WBParaSite" id="OFLC_0000606601-mRNA-1">
    <property type="protein sequence ID" value="OFLC_0000606601-mRNA-1"/>
    <property type="gene ID" value="OFLC_0000606601"/>
</dbReference>
<keyword evidence="10" id="KW-1185">Reference proteome</keyword>
<dbReference type="PANTHER" id="PTHR12097">
    <property type="entry name" value="SPLICING FACTOR 3B, SUBUNIT 1-RELATED"/>
    <property type="match status" value="1"/>
</dbReference>
<keyword evidence="7" id="KW-0539">Nucleus</keyword>
<dbReference type="Proteomes" id="UP000267606">
    <property type="component" value="Unassembled WGS sequence"/>
</dbReference>
<evidence type="ECO:0000256" key="3">
    <source>
        <dbReference type="ARBA" id="ARBA00022664"/>
    </source>
</evidence>
<protein>
    <submittedName>
        <fullName evidence="11">Splicing factor 3B subunit 1</fullName>
    </submittedName>
</protein>
<keyword evidence="4" id="KW-0747">Spliceosome</keyword>
<dbReference type="Pfam" id="PF22646">
    <property type="entry name" value="PPP2R1A-like_HEAT"/>
    <property type="match status" value="1"/>
</dbReference>
<evidence type="ECO:0000256" key="5">
    <source>
        <dbReference type="ARBA" id="ARBA00022737"/>
    </source>
</evidence>
<keyword evidence="6" id="KW-0508">mRNA splicing</keyword>
<dbReference type="Gene3D" id="1.25.10.10">
    <property type="entry name" value="Leucine-rich Repeat Variant"/>
    <property type="match status" value="1"/>
</dbReference>
<evidence type="ECO:0000256" key="2">
    <source>
        <dbReference type="ARBA" id="ARBA00005754"/>
    </source>
</evidence>
<feature type="domain" description="Phosphatase PP2A regulatory subunit A/Splicing factor 3B subunit 1-like HEAT repeat" evidence="8">
    <location>
        <begin position="82"/>
        <end position="159"/>
    </location>
</feature>
<comment type="subcellular location">
    <subcellularLocation>
        <location evidence="1">Nucleus</location>
    </subcellularLocation>
</comment>
<dbReference type="EMBL" id="UZAJ01005564">
    <property type="protein sequence ID" value="VDO45292.1"/>
    <property type="molecule type" value="Genomic_DNA"/>
</dbReference>
<comment type="similarity">
    <text evidence="2">Belongs to the SF3B1 family.</text>
</comment>
<dbReference type="STRING" id="387005.A0A183HF05"/>